<protein>
    <submittedName>
        <fullName evidence="1">Uncharacterized protein</fullName>
    </submittedName>
</protein>
<name>A0ACB0XXM9_MELEN</name>
<gene>
    <name evidence="1" type="ORF">MENTE1834_LOCUS5013</name>
</gene>
<dbReference type="EMBL" id="CAVMJV010000004">
    <property type="protein sequence ID" value="CAK5022809.1"/>
    <property type="molecule type" value="Genomic_DNA"/>
</dbReference>
<comment type="caution">
    <text evidence="1">The sequence shown here is derived from an EMBL/GenBank/DDBJ whole genome shotgun (WGS) entry which is preliminary data.</text>
</comment>
<organism evidence="1 2">
    <name type="scientific">Meloidogyne enterolobii</name>
    <name type="common">Root-knot nematode worm</name>
    <name type="synonym">Meloidogyne mayaguensis</name>
    <dbReference type="NCBI Taxonomy" id="390850"/>
    <lineage>
        <taxon>Eukaryota</taxon>
        <taxon>Metazoa</taxon>
        <taxon>Ecdysozoa</taxon>
        <taxon>Nematoda</taxon>
        <taxon>Chromadorea</taxon>
        <taxon>Rhabditida</taxon>
        <taxon>Tylenchina</taxon>
        <taxon>Tylenchomorpha</taxon>
        <taxon>Tylenchoidea</taxon>
        <taxon>Meloidogynidae</taxon>
        <taxon>Meloidogyninae</taxon>
        <taxon>Meloidogyne</taxon>
    </lineage>
</organism>
<evidence type="ECO:0000313" key="2">
    <source>
        <dbReference type="Proteomes" id="UP001497535"/>
    </source>
</evidence>
<proteinExistence type="predicted"/>
<evidence type="ECO:0000313" key="1">
    <source>
        <dbReference type="EMBL" id="CAK5022809.1"/>
    </source>
</evidence>
<keyword evidence="2" id="KW-1185">Reference proteome</keyword>
<sequence>MDDLLSFLVFPKHLQFQECHCLVLLFLKNRKTLGVVQTKNLEERKDSYAD</sequence>
<accession>A0ACB0XXM9</accession>
<reference evidence="1" key="1">
    <citation type="submission" date="2023-11" db="EMBL/GenBank/DDBJ databases">
        <authorList>
            <person name="Poullet M."/>
        </authorList>
    </citation>
    <scope>NUCLEOTIDE SEQUENCE</scope>
    <source>
        <strain evidence="1">E1834</strain>
    </source>
</reference>
<dbReference type="Proteomes" id="UP001497535">
    <property type="component" value="Unassembled WGS sequence"/>
</dbReference>